<dbReference type="GO" id="GO:0030288">
    <property type="term" value="C:outer membrane-bounded periplasmic space"/>
    <property type="evidence" value="ECO:0007669"/>
    <property type="project" value="InterPro"/>
</dbReference>
<dbReference type="PANTHER" id="PTHR47637">
    <property type="entry name" value="CHAPERONE SURA"/>
    <property type="match status" value="1"/>
</dbReference>
<dbReference type="InterPro" id="IPR015391">
    <property type="entry name" value="SurA_N"/>
</dbReference>
<evidence type="ECO:0000256" key="4">
    <source>
        <dbReference type="ARBA" id="ARBA00023110"/>
    </source>
</evidence>
<dbReference type="Pfam" id="PF13616">
    <property type="entry name" value="Rotamase_3"/>
    <property type="match status" value="1"/>
</dbReference>
<feature type="chain" id="PRO_5023316038" description="Chaperone SurA" evidence="7">
    <location>
        <begin position="27"/>
        <end position="440"/>
    </location>
</feature>
<dbReference type="InterPro" id="IPR046357">
    <property type="entry name" value="PPIase_dom_sf"/>
</dbReference>
<dbReference type="GO" id="GO:0006457">
    <property type="term" value="P:protein folding"/>
    <property type="evidence" value="ECO:0007669"/>
    <property type="project" value="UniProtKB-UniRule"/>
</dbReference>
<evidence type="ECO:0000256" key="5">
    <source>
        <dbReference type="ARBA" id="ARBA00023186"/>
    </source>
</evidence>
<keyword evidence="10" id="KW-1185">Reference proteome</keyword>
<dbReference type="GO" id="GO:0051082">
    <property type="term" value="F:unfolded protein binding"/>
    <property type="evidence" value="ECO:0007669"/>
    <property type="project" value="UniProtKB-UniRule"/>
</dbReference>
<evidence type="ECO:0000256" key="6">
    <source>
        <dbReference type="ARBA" id="ARBA00023235"/>
    </source>
</evidence>
<dbReference type="PROSITE" id="PS50198">
    <property type="entry name" value="PPIC_PPIASE_2"/>
    <property type="match status" value="2"/>
</dbReference>
<dbReference type="SUPFAM" id="SSF109998">
    <property type="entry name" value="Triger factor/SurA peptide-binding domain-like"/>
    <property type="match status" value="1"/>
</dbReference>
<dbReference type="GO" id="GO:0042277">
    <property type="term" value="F:peptide binding"/>
    <property type="evidence" value="ECO:0007669"/>
    <property type="project" value="InterPro"/>
</dbReference>
<keyword evidence="4 7" id="KW-0697">Rotamase</keyword>
<protein>
    <recommendedName>
        <fullName evidence="7">Chaperone SurA</fullName>
    </recommendedName>
    <alternativeName>
        <fullName evidence="7">Peptidyl-prolyl cis-trans isomerase SurA</fullName>
        <shortName evidence="7">PPIase SurA</shortName>
        <ecNumber evidence="7">5.2.1.8</ecNumber>
    </alternativeName>
    <alternativeName>
        <fullName evidence="7">Rotamase SurA</fullName>
    </alternativeName>
</protein>
<dbReference type="AlphaFoldDB" id="A0A5C6U3W9"/>
<dbReference type="InterPro" id="IPR027304">
    <property type="entry name" value="Trigger_fact/SurA_dom_sf"/>
</dbReference>
<feature type="domain" description="PpiC" evidence="8">
    <location>
        <begin position="182"/>
        <end position="284"/>
    </location>
</feature>
<comment type="domain">
    <text evidence="7">The PPIase activity resides only in the second parvulin domain. The N-terminal region and the C-terminal tail are necessary and sufficient for the chaperone activity of SurA. The PPIase activity is dispensable for SurA to function as a chaperone. The N-terminal region and the C-terminal tail are also required for porin recognition.</text>
</comment>
<evidence type="ECO:0000256" key="3">
    <source>
        <dbReference type="ARBA" id="ARBA00022764"/>
    </source>
</evidence>
<dbReference type="Pfam" id="PF09312">
    <property type="entry name" value="SurA_N"/>
    <property type="match status" value="1"/>
</dbReference>
<dbReference type="EC" id="5.2.1.8" evidence="7"/>
<dbReference type="GO" id="GO:0003755">
    <property type="term" value="F:peptidyl-prolyl cis-trans isomerase activity"/>
    <property type="evidence" value="ECO:0007669"/>
    <property type="project" value="UniProtKB-UniRule"/>
</dbReference>
<sequence length="440" mass="49110" precursor="true">MTDALSALRPALLALLIAAAVPAVQAQSRSNPVRTGDYIVAVVNQELVTASELQARISRVRDDAARQRASLPPEDQLRREVLDALIDERVQLTHARDSGTRIDDAELDRAVNNVAVQNQITMAQLRERLRREGIEYARFRNNVRDQMLTERVREREVQARIRVTDAEIDAYLDQRRAAASATSEYNIAQILVTVPEGASAEEITRRRERAEAARKRVAAGEAFEAVARELSEDANRAAGGVIGMRSADRLPDVFVDVVKKLKSGEVAPDLLRTGAGFHVLKLVDKKEGDAFRITQTRARHILLRPSAQLTADAAQRRRPVSASRSRAAAPTFEVLARENSEDGSASAGGDLGWTSPGNFVPEFEEAMNKLAINGLSDPVVSRFGVHLIQVMDRRDMTLDVKQQREQARNVLRERKFDEAFDEWLRELRARAYIEMREAPL</sequence>
<dbReference type="InterPro" id="IPR000297">
    <property type="entry name" value="PPIase_PpiC"/>
</dbReference>
<dbReference type="PANTHER" id="PTHR47637:SF1">
    <property type="entry name" value="CHAPERONE SURA"/>
    <property type="match status" value="1"/>
</dbReference>
<accession>A0A5C6U3W9</accession>
<dbReference type="PROSITE" id="PS01096">
    <property type="entry name" value="PPIC_PPIASE_1"/>
    <property type="match status" value="1"/>
</dbReference>
<keyword evidence="2 7" id="KW-0677">Repeat</keyword>
<comment type="function">
    <text evidence="7">Chaperone involved in the correct folding and assembly of outer membrane proteins. Recognizes specific patterns of aromatic residues and the orientation of their side chains, which are found more frequently in integral outer membrane proteins. May act in both early periplasmic and late outer membrane-associated steps of protein maturation.</text>
</comment>
<proteinExistence type="inferred from homology"/>
<dbReference type="EMBL" id="VOPW01000001">
    <property type="protein sequence ID" value="TXC67567.1"/>
    <property type="molecule type" value="Genomic_DNA"/>
</dbReference>
<keyword evidence="3 7" id="KW-0574">Periplasm</keyword>
<gene>
    <name evidence="7" type="primary">surA</name>
    <name evidence="9" type="ORF">FSC37_18875</name>
</gene>
<dbReference type="InterPro" id="IPR050280">
    <property type="entry name" value="OMP_Chaperone_SurA"/>
</dbReference>
<keyword evidence="5 7" id="KW-0143">Chaperone</keyword>
<evidence type="ECO:0000313" key="9">
    <source>
        <dbReference type="EMBL" id="TXC67567.1"/>
    </source>
</evidence>
<dbReference type="Pfam" id="PF00639">
    <property type="entry name" value="Rotamase"/>
    <property type="match status" value="1"/>
</dbReference>
<keyword evidence="1 7" id="KW-0732">Signal</keyword>
<dbReference type="GO" id="GO:0043165">
    <property type="term" value="P:Gram-negative-bacterium-type cell outer membrane assembly"/>
    <property type="evidence" value="ECO:0007669"/>
    <property type="project" value="InterPro"/>
</dbReference>
<evidence type="ECO:0000256" key="1">
    <source>
        <dbReference type="ARBA" id="ARBA00022729"/>
    </source>
</evidence>
<comment type="caution">
    <text evidence="9">The sequence shown here is derived from an EMBL/GenBank/DDBJ whole genome shotgun (WGS) entry which is preliminary data.</text>
</comment>
<reference evidence="9 10" key="1">
    <citation type="submission" date="2019-08" db="EMBL/GenBank/DDBJ databases">
        <authorList>
            <person name="Khan S.A."/>
            <person name="Jeon C.O."/>
            <person name="Jeong S.E."/>
        </authorList>
    </citation>
    <scope>NUCLEOTIDE SEQUENCE [LARGE SCALE GENOMIC DNA]</scope>
    <source>
        <strain evidence="10">IMCC1728</strain>
    </source>
</reference>
<comment type="subcellular location">
    <subcellularLocation>
        <location evidence="7">Periplasm</location>
    </subcellularLocation>
    <text evidence="7">Is capable of associating with the outer membrane.</text>
</comment>
<dbReference type="InterPro" id="IPR023034">
    <property type="entry name" value="PPIase_SurA"/>
</dbReference>
<feature type="domain" description="PpiC" evidence="8">
    <location>
        <begin position="293"/>
        <end position="392"/>
    </location>
</feature>
<evidence type="ECO:0000256" key="2">
    <source>
        <dbReference type="ARBA" id="ARBA00022737"/>
    </source>
</evidence>
<dbReference type="InterPro" id="IPR023058">
    <property type="entry name" value="PPIase_PpiC_CS"/>
</dbReference>
<keyword evidence="6 7" id="KW-0413">Isomerase</keyword>
<dbReference type="HAMAP" id="MF_01183">
    <property type="entry name" value="Chaperone_SurA"/>
    <property type="match status" value="1"/>
</dbReference>
<name>A0A5C6U3W9_9BURK</name>
<comment type="catalytic activity">
    <reaction evidence="7">
        <text>[protein]-peptidylproline (omega=180) = [protein]-peptidylproline (omega=0)</text>
        <dbReference type="Rhea" id="RHEA:16237"/>
        <dbReference type="Rhea" id="RHEA-COMP:10747"/>
        <dbReference type="Rhea" id="RHEA-COMP:10748"/>
        <dbReference type="ChEBI" id="CHEBI:83833"/>
        <dbReference type="ChEBI" id="CHEBI:83834"/>
        <dbReference type="EC" id="5.2.1.8"/>
    </reaction>
</comment>
<evidence type="ECO:0000256" key="7">
    <source>
        <dbReference type="HAMAP-Rule" id="MF_01183"/>
    </source>
</evidence>
<dbReference type="GO" id="GO:0050821">
    <property type="term" value="P:protein stabilization"/>
    <property type="evidence" value="ECO:0007669"/>
    <property type="project" value="InterPro"/>
</dbReference>
<dbReference type="SUPFAM" id="SSF54534">
    <property type="entry name" value="FKBP-like"/>
    <property type="match status" value="2"/>
</dbReference>
<dbReference type="Gene3D" id="1.10.4030.10">
    <property type="entry name" value="Porin chaperone SurA, peptide-binding domain"/>
    <property type="match status" value="1"/>
</dbReference>
<evidence type="ECO:0000313" key="10">
    <source>
        <dbReference type="Proteomes" id="UP000321832"/>
    </source>
</evidence>
<dbReference type="Proteomes" id="UP000321832">
    <property type="component" value="Unassembled WGS sequence"/>
</dbReference>
<feature type="signal peptide" evidence="7">
    <location>
        <begin position="1"/>
        <end position="26"/>
    </location>
</feature>
<organism evidence="9 10">
    <name type="scientific">Piscinibacter aquaticus</name>
    <dbReference type="NCBI Taxonomy" id="392597"/>
    <lineage>
        <taxon>Bacteria</taxon>
        <taxon>Pseudomonadati</taxon>
        <taxon>Pseudomonadota</taxon>
        <taxon>Betaproteobacteria</taxon>
        <taxon>Burkholderiales</taxon>
        <taxon>Sphaerotilaceae</taxon>
        <taxon>Piscinibacter</taxon>
    </lineage>
</organism>
<dbReference type="Gene3D" id="3.10.50.40">
    <property type="match status" value="2"/>
</dbReference>
<evidence type="ECO:0000259" key="8">
    <source>
        <dbReference type="PROSITE" id="PS50198"/>
    </source>
</evidence>